<keyword evidence="2" id="KW-0732">Signal</keyword>
<evidence type="ECO:0000313" key="3">
    <source>
        <dbReference type="EMBL" id="DAD36553.1"/>
    </source>
</evidence>
<feature type="region of interest" description="Disordered" evidence="1">
    <location>
        <begin position="101"/>
        <end position="128"/>
    </location>
</feature>
<keyword evidence="4" id="KW-1185">Reference proteome</keyword>
<evidence type="ECO:0000256" key="2">
    <source>
        <dbReference type="SAM" id="SignalP"/>
    </source>
</evidence>
<comment type="caution">
    <text evidence="3">The sequence shown here is derived from an EMBL/GenBank/DDBJ whole genome shotgun (WGS) entry which is preliminary data.</text>
</comment>
<evidence type="ECO:0000256" key="1">
    <source>
        <dbReference type="SAM" id="MobiDB-lite"/>
    </source>
</evidence>
<feature type="signal peptide" evidence="2">
    <location>
        <begin position="1"/>
        <end position="21"/>
    </location>
</feature>
<feature type="chain" id="PRO_5032318407" evidence="2">
    <location>
        <begin position="22"/>
        <end position="128"/>
    </location>
</feature>
<dbReference type="EMBL" id="DUZY01000004">
    <property type="protein sequence ID" value="DAD36553.1"/>
    <property type="molecule type" value="Genomic_DNA"/>
</dbReference>
<gene>
    <name evidence="3" type="ORF">HUJ06_007194</name>
</gene>
<reference evidence="3 4" key="1">
    <citation type="journal article" date="2020" name="Mol. Biol. Evol.">
        <title>Distinct Expression and Methylation Patterns for Genes with Different Fates following a Single Whole-Genome Duplication in Flowering Plants.</title>
        <authorList>
            <person name="Shi T."/>
            <person name="Rahmani R.S."/>
            <person name="Gugger P.F."/>
            <person name="Wang M."/>
            <person name="Li H."/>
            <person name="Zhang Y."/>
            <person name="Li Z."/>
            <person name="Wang Q."/>
            <person name="Van de Peer Y."/>
            <person name="Marchal K."/>
            <person name="Chen J."/>
        </authorList>
    </citation>
    <scope>NUCLEOTIDE SEQUENCE [LARGE SCALE GENOMIC DNA]</scope>
    <source>
        <tissue evidence="3">Leaf</tissue>
    </source>
</reference>
<evidence type="ECO:0000313" key="4">
    <source>
        <dbReference type="Proteomes" id="UP000607653"/>
    </source>
</evidence>
<dbReference type="Proteomes" id="UP000607653">
    <property type="component" value="Unassembled WGS sequence"/>
</dbReference>
<organism evidence="3 4">
    <name type="scientific">Nelumbo nucifera</name>
    <name type="common">Sacred lotus</name>
    <dbReference type="NCBI Taxonomy" id="4432"/>
    <lineage>
        <taxon>Eukaryota</taxon>
        <taxon>Viridiplantae</taxon>
        <taxon>Streptophyta</taxon>
        <taxon>Embryophyta</taxon>
        <taxon>Tracheophyta</taxon>
        <taxon>Spermatophyta</taxon>
        <taxon>Magnoliopsida</taxon>
        <taxon>Proteales</taxon>
        <taxon>Nelumbonaceae</taxon>
        <taxon>Nelumbo</taxon>
    </lineage>
</organism>
<dbReference type="AlphaFoldDB" id="A0A822YWL1"/>
<dbReference type="PANTHER" id="PTHR47481:SF31">
    <property type="entry name" value="OS01G0873500 PROTEIN"/>
    <property type="match status" value="1"/>
</dbReference>
<sequence>MAGTRPTHPWLLFTLTEPVLAQVVGCTTSHDTLKSLADALAASNYHIPDSDIIHYLLGGLPFEHGIVVISITTRLDKLSLPDVQSLLLTYEKRLTRHHTSLDGTSANIANRKKHNSPHPSFDKERKKY</sequence>
<dbReference type="PANTHER" id="PTHR47481">
    <property type="match status" value="1"/>
</dbReference>
<proteinExistence type="predicted"/>
<accession>A0A822YWL1</accession>
<protein>
    <submittedName>
        <fullName evidence="3">Uncharacterized protein</fullName>
    </submittedName>
</protein>
<name>A0A822YWL1_NELNU</name>